<dbReference type="Gene3D" id="3.40.50.1820">
    <property type="entry name" value="alpha/beta hydrolase"/>
    <property type="match status" value="1"/>
</dbReference>
<organism evidence="2 3">
    <name type="scientific">Staphylococcus saccharolyticus</name>
    <dbReference type="NCBI Taxonomy" id="33028"/>
    <lineage>
        <taxon>Bacteria</taxon>
        <taxon>Bacillati</taxon>
        <taxon>Bacillota</taxon>
        <taxon>Bacilli</taxon>
        <taxon>Bacillales</taxon>
        <taxon>Staphylococcaceae</taxon>
        <taxon>Staphylococcus</taxon>
    </lineage>
</organism>
<dbReference type="GO" id="GO:0004177">
    <property type="term" value="F:aminopeptidase activity"/>
    <property type="evidence" value="ECO:0007669"/>
    <property type="project" value="UniProtKB-KW"/>
</dbReference>
<dbReference type="InterPro" id="IPR001375">
    <property type="entry name" value="Peptidase_S9_cat"/>
</dbReference>
<dbReference type="GeneID" id="63936717"/>
<dbReference type="SUPFAM" id="SSF53474">
    <property type="entry name" value="alpha/beta-Hydrolases"/>
    <property type="match status" value="1"/>
</dbReference>
<reference evidence="2 3" key="1">
    <citation type="submission" date="2018-06" db="EMBL/GenBank/DDBJ databases">
        <authorList>
            <consortium name="Pathogen Informatics"/>
            <person name="Doyle S."/>
        </authorList>
    </citation>
    <scope>NUCLEOTIDE SEQUENCE [LARGE SCALE GENOMIC DNA]</scope>
    <source>
        <strain evidence="2 3">NCTC11807</strain>
    </source>
</reference>
<keyword evidence="2" id="KW-0645">Protease</keyword>
<dbReference type="Proteomes" id="UP000255425">
    <property type="component" value="Unassembled WGS sequence"/>
</dbReference>
<dbReference type="EMBL" id="UHDZ01000001">
    <property type="protein sequence ID" value="SUM70511.1"/>
    <property type="molecule type" value="Genomic_DNA"/>
</dbReference>
<gene>
    <name evidence="2" type="ORF">NCTC11807_01229</name>
</gene>
<evidence type="ECO:0000313" key="2">
    <source>
        <dbReference type="EMBL" id="SUM70511.1"/>
    </source>
</evidence>
<accession>A0A380H3R9</accession>
<dbReference type="GO" id="GO:0008236">
    <property type="term" value="F:serine-type peptidase activity"/>
    <property type="evidence" value="ECO:0007669"/>
    <property type="project" value="InterPro"/>
</dbReference>
<dbReference type="AlphaFoldDB" id="A0A380H3R9"/>
<dbReference type="RefSeq" id="WP_115313080.1">
    <property type="nucleotide sequence ID" value="NZ_CP066042.1"/>
</dbReference>
<evidence type="ECO:0000259" key="1">
    <source>
        <dbReference type="Pfam" id="PF00326"/>
    </source>
</evidence>
<dbReference type="GO" id="GO:0006508">
    <property type="term" value="P:proteolysis"/>
    <property type="evidence" value="ECO:0007669"/>
    <property type="project" value="InterPro"/>
</dbReference>
<keyword evidence="2" id="KW-0031">Aminopeptidase</keyword>
<evidence type="ECO:0000313" key="3">
    <source>
        <dbReference type="Proteomes" id="UP000255425"/>
    </source>
</evidence>
<dbReference type="InterPro" id="IPR029058">
    <property type="entry name" value="AB_hydrolase_fold"/>
</dbReference>
<keyword evidence="2" id="KW-0378">Hydrolase</keyword>
<feature type="domain" description="Peptidase S9 prolyl oligopeptidase catalytic" evidence="1">
    <location>
        <begin position="94"/>
        <end position="252"/>
    </location>
</feature>
<protein>
    <submittedName>
        <fullName evidence="2">Dipeptidyl aminopeptidase/acylaminoacyl-peptidase</fullName>
    </submittedName>
</protein>
<dbReference type="Pfam" id="PF00326">
    <property type="entry name" value="Peptidase_S9"/>
    <property type="match status" value="1"/>
</dbReference>
<keyword evidence="3" id="KW-1185">Reference proteome</keyword>
<proteinExistence type="predicted"/>
<name>A0A380H3R9_9STAP</name>
<sequence length="264" mass="30734">MDFIKVKKMPIDSHTHNFEEATYQVDALKVKALMMMPKFKKDVKRIVVYLRGGKGQVGKDRAARLMQFADAHTLVIGPYYRGNNRCEGKDEFYHGDLNDVIQLIRLLHHQYPYAFIHMVGFSRGGFQGLLTFQDLPVNSYIIWGGVSDIFSMYEERVDLRGMLRRMVGHPKKNKSAYQQRDAVRYIHKDSPPILIIHGGKDVQVGIHQAYDLEGKLKRKSVEYQTFYQLKEGHVPRPKAMKETLGKIHEWMKIIEENQKIKPFP</sequence>